<sequence length="38" mass="4224">MRTEDGDRRAPAPATAGRDVAEKREAIDDDAIADYYKL</sequence>
<reference evidence="2" key="2">
    <citation type="journal article" date="2015" name="Data Brief">
        <title>Shoot transcriptome of the giant reed, Arundo donax.</title>
        <authorList>
            <person name="Barrero R.A."/>
            <person name="Guerrero F.D."/>
            <person name="Moolhuijzen P."/>
            <person name="Goolsby J.A."/>
            <person name="Tidwell J."/>
            <person name="Bellgard S.E."/>
            <person name="Bellgard M.I."/>
        </authorList>
    </citation>
    <scope>NUCLEOTIDE SEQUENCE</scope>
    <source>
        <tissue evidence="2">Shoot tissue taken approximately 20 cm above the soil surface</tissue>
    </source>
</reference>
<accession>A0A0A9A3Q6</accession>
<evidence type="ECO:0000313" key="2">
    <source>
        <dbReference type="EMBL" id="JAD46309.1"/>
    </source>
</evidence>
<evidence type="ECO:0000256" key="1">
    <source>
        <dbReference type="SAM" id="MobiDB-lite"/>
    </source>
</evidence>
<organism evidence="2">
    <name type="scientific">Arundo donax</name>
    <name type="common">Giant reed</name>
    <name type="synonym">Donax arundinaceus</name>
    <dbReference type="NCBI Taxonomy" id="35708"/>
    <lineage>
        <taxon>Eukaryota</taxon>
        <taxon>Viridiplantae</taxon>
        <taxon>Streptophyta</taxon>
        <taxon>Embryophyta</taxon>
        <taxon>Tracheophyta</taxon>
        <taxon>Spermatophyta</taxon>
        <taxon>Magnoliopsida</taxon>
        <taxon>Liliopsida</taxon>
        <taxon>Poales</taxon>
        <taxon>Poaceae</taxon>
        <taxon>PACMAD clade</taxon>
        <taxon>Arundinoideae</taxon>
        <taxon>Arundineae</taxon>
        <taxon>Arundo</taxon>
    </lineage>
</organism>
<dbReference type="AlphaFoldDB" id="A0A0A9A3Q6"/>
<protein>
    <submittedName>
        <fullName evidence="2">Uncharacterized protein</fullName>
    </submittedName>
</protein>
<reference evidence="2" key="1">
    <citation type="submission" date="2014-09" db="EMBL/GenBank/DDBJ databases">
        <authorList>
            <person name="Magalhaes I.L.F."/>
            <person name="Oliveira U."/>
            <person name="Santos F.R."/>
            <person name="Vidigal T.H.D.A."/>
            <person name="Brescovit A.D."/>
            <person name="Santos A.J."/>
        </authorList>
    </citation>
    <scope>NUCLEOTIDE SEQUENCE</scope>
    <source>
        <tissue evidence="2">Shoot tissue taken approximately 20 cm above the soil surface</tissue>
    </source>
</reference>
<feature type="compositionally biased region" description="Basic and acidic residues" evidence="1">
    <location>
        <begin position="1"/>
        <end position="10"/>
    </location>
</feature>
<name>A0A0A9A3Q6_ARUDO</name>
<dbReference type="EMBL" id="GBRH01251586">
    <property type="protein sequence ID" value="JAD46309.1"/>
    <property type="molecule type" value="Transcribed_RNA"/>
</dbReference>
<feature type="region of interest" description="Disordered" evidence="1">
    <location>
        <begin position="1"/>
        <end position="24"/>
    </location>
</feature>
<proteinExistence type="predicted"/>